<gene>
    <name evidence="1" type="ORF">vsip_64</name>
</gene>
<evidence type="ECO:0000313" key="2">
    <source>
        <dbReference type="Proteomes" id="UP000262209"/>
    </source>
</evidence>
<reference evidence="1" key="1">
    <citation type="submission" date="2018-06" db="EMBL/GenBank/DDBJ databases">
        <title>Complete genome sequence of Salmonella Infantis bacteriophage VSiP.</title>
        <authorList>
            <person name="Volozhantsev N."/>
            <person name="Denisenko E."/>
            <person name="Verevkin V."/>
            <person name="Myakinina V."/>
            <person name="Kislichkina A."/>
            <person name="Krasilnikova V."/>
        </authorList>
    </citation>
    <scope>NUCLEOTIDE SEQUENCE [LARGE SCALE GENOMIC DNA]</scope>
</reference>
<sequence length="68" mass="7926">MKYPTVGNRVRVLEVTDEENLEYLTPGNLYDVVRKPGTDRSFEVKGDQGQWLYCLYPQCCHATWEIAE</sequence>
<protein>
    <submittedName>
        <fullName evidence="1">Uncharacterized protein</fullName>
    </submittedName>
</protein>
<dbReference type="Proteomes" id="UP000262209">
    <property type="component" value="Segment"/>
</dbReference>
<evidence type="ECO:0000313" key="1">
    <source>
        <dbReference type="EMBL" id="AXQ70249.1"/>
    </source>
</evidence>
<organism evidence="1">
    <name type="scientific">Salmonella virus VSiP</name>
    <dbReference type="NCBI Taxonomy" id="2301721"/>
    <lineage>
        <taxon>Viruses</taxon>
        <taxon>Duplodnaviria</taxon>
        <taxon>Heunggongvirae</taxon>
        <taxon>Uroviricota</taxon>
        <taxon>Caudoviricetes</taxon>
        <taxon>Sarkviridae</taxon>
        <taxon>Guernseyvirinae</taxon>
        <taxon>Cornellvirus</taxon>
        <taxon>Cornellvirus VSiP</taxon>
    </lineage>
</organism>
<keyword evidence="2" id="KW-1185">Reference proteome</keyword>
<accession>A0A385EH98</accession>
<name>A0A385EH98_9CAUD</name>
<proteinExistence type="predicted"/>
<dbReference type="EMBL" id="MH424444">
    <property type="protein sequence ID" value="AXQ70249.1"/>
    <property type="molecule type" value="Genomic_DNA"/>
</dbReference>